<dbReference type="InterPro" id="IPR000795">
    <property type="entry name" value="T_Tr_GTP-bd_dom"/>
</dbReference>
<sequence>MVEAIPPGQKKSLKRIAWVLDKLKAEHQCGTTIDISLWEFETIRHRDLIKNMIPGTSQADRDVLIVAVDAGGFEAGISKNGQTHEHALLAYTLGVKQLNVAVKWIPLSHTTARRDMSKLLRKSALTLRKLATTPTQEHWCQFLAGMVTTCWSQVLTCLGSRDGNSPKRWQCQWNHAALDCILPATHPRYLQNWWYWYCPCGLSGDCFKPIVVVTFAPVNVTTEVNFCEALSGDNVGFNVKNMSVKDVRCGHVAGDRKNDPPMEAAGFIPQVIILNHPGQISARYEPVLDCHTAHTACKFAELETDHYSGKKLEDGPKFFLYPPLGCFTVHDMRQTVAVSLKW</sequence>
<dbReference type="SUPFAM" id="SSF50447">
    <property type="entry name" value="Translation proteins"/>
    <property type="match status" value="1"/>
</dbReference>
<evidence type="ECO:0000313" key="6">
    <source>
        <dbReference type="EMBL" id="KAB0391339.1"/>
    </source>
</evidence>
<dbReference type="InterPro" id="IPR054696">
    <property type="entry name" value="GTP-eEF1A_C"/>
</dbReference>
<dbReference type="InterPro" id="IPR027417">
    <property type="entry name" value="P-loop_NTPase"/>
</dbReference>
<accession>A0A643BTL2</accession>
<evidence type="ECO:0000256" key="2">
    <source>
        <dbReference type="ARBA" id="ARBA00022741"/>
    </source>
</evidence>
<dbReference type="GO" id="GO:0003924">
    <property type="term" value="F:GTPase activity"/>
    <property type="evidence" value="ECO:0007669"/>
    <property type="project" value="InterPro"/>
</dbReference>
<evidence type="ECO:0000256" key="3">
    <source>
        <dbReference type="ARBA" id="ARBA00023134"/>
    </source>
</evidence>
<dbReference type="Gene3D" id="3.40.50.300">
    <property type="entry name" value="P-loop containing nucleotide triphosphate hydrolases"/>
    <property type="match status" value="1"/>
</dbReference>
<evidence type="ECO:0000256" key="1">
    <source>
        <dbReference type="ARBA" id="ARBA00007249"/>
    </source>
</evidence>
<comment type="similarity">
    <text evidence="1">Belongs to the TRAFAC class translation factor GTPase superfamily. Classic translation factor GTPase family. EF-Tu/EF-1A subfamily.</text>
</comment>
<dbReference type="GO" id="GO:0005525">
    <property type="term" value="F:GTP binding"/>
    <property type="evidence" value="ECO:0007669"/>
    <property type="project" value="UniProtKB-KW"/>
</dbReference>
<dbReference type="InterPro" id="IPR009000">
    <property type="entry name" value="Transl_B-barrel_sf"/>
</dbReference>
<dbReference type="Pfam" id="PF00009">
    <property type="entry name" value="GTP_EFTU"/>
    <property type="match status" value="1"/>
</dbReference>
<keyword evidence="2" id="KW-0547">Nucleotide-binding</keyword>
<dbReference type="Proteomes" id="UP000437017">
    <property type="component" value="Unassembled WGS sequence"/>
</dbReference>
<dbReference type="PANTHER" id="PTHR23115">
    <property type="entry name" value="TRANSLATION FACTOR"/>
    <property type="match status" value="1"/>
</dbReference>
<dbReference type="OrthoDB" id="342024at2759"/>
<feature type="domain" description="GTP-eEF1A C-terminal" evidence="5">
    <location>
        <begin position="267"/>
        <end position="318"/>
    </location>
</feature>
<organism evidence="6 7">
    <name type="scientific">Balaenoptera physalus</name>
    <name type="common">Fin whale</name>
    <name type="synonym">Balaena physalus</name>
    <dbReference type="NCBI Taxonomy" id="9770"/>
    <lineage>
        <taxon>Eukaryota</taxon>
        <taxon>Metazoa</taxon>
        <taxon>Chordata</taxon>
        <taxon>Craniata</taxon>
        <taxon>Vertebrata</taxon>
        <taxon>Euteleostomi</taxon>
        <taxon>Mammalia</taxon>
        <taxon>Eutheria</taxon>
        <taxon>Laurasiatheria</taxon>
        <taxon>Artiodactyla</taxon>
        <taxon>Whippomorpha</taxon>
        <taxon>Cetacea</taxon>
        <taxon>Mysticeti</taxon>
        <taxon>Balaenopteridae</taxon>
        <taxon>Balaenoptera</taxon>
    </lineage>
</organism>
<dbReference type="AlphaFoldDB" id="A0A643BTL2"/>
<evidence type="ECO:0000259" key="4">
    <source>
        <dbReference type="Pfam" id="PF00009"/>
    </source>
</evidence>
<evidence type="ECO:0000313" key="7">
    <source>
        <dbReference type="Proteomes" id="UP000437017"/>
    </source>
</evidence>
<keyword evidence="7" id="KW-1185">Reference proteome</keyword>
<dbReference type="SUPFAM" id="SSF52540">
    <property type="entry name" value="P-loop containing nucleoside triphosphate hydrolases"/>
    <property type="match status" value="1"/>
</dbReference>
<dbReference type="Pfam" id="PF22594">
    <property type="entry name" value="GTP-eEF1A_C"/>
    <property type="match status" value="1"/>
</dbReference>
<protein>
    <recommendedName>
        <fullName evidence="8">Translation elongation factor EFTu/EF1A C-terminal domain-containing protein</fullName>
    </recommendedName>
</protein>
<reference evidence="6 7" key="1">
    <citation type="journal article" date="2019" name="PLoS ONE">
        <title>Genomic analyses reveal an absence of contemporary introgressive admixture between fin whales and blue whales, despite known hybrids.</title>
        <authorList>
            <person name="Westbury M.V."/>
            <person name="Petersen B."/>
            <person name="Lorenzen E.D."/>
        </authorList>
    </citation>
    <scope>NUCLEOTIDE SEQUENCE [LARGE SCALE GENOMIC DNA]</scope>
    <source>
        <strain evidence="6">FinWhale-01</strain>
    </source>
</reference>
<dbReference type="InterPro" id="IPR050100">
    <property type="entry name" value="TRAFAC_GTPase_members"/>
</dbReference>
<dbReference type="SUPFAM" id="SSF50465">
    <property type="entry name" value="EF-Tu/eEF-1alpha/eIF2-gamma C-terminal domain"/>
    <property type="match status" value="1"/>
</dbReference>
<evidence type="ECO:0000259" key="5">
    <source>
        <dbReference type="Pfam" id="PF22594"/>
    </source>
</evidence>
<dbReference type="EMBL" id="SGJD01004635">
    <property type="protein sequence ID" value="KAB0391339.1"/>
    <property type="molecule type" value="Genomic_DNA"/>
</dbReference>
<dbReference type="InterPro" id="IPR009001">
    <property type="entry name" value="Transl_elong_EF1A/Init_IF2_C"/>
</dbReference>
<keyword evidence="3" id="KW-0342">GTP-binding</keyword>
<comment type="caution">
    <text evidence="6">The sequence shown here is derived from an EMBL/GenBank/DDBJ whole genome shotgun (WGS) entry which is preliminary data.</text>
</comment>
<gene>
    <name evidence="6" type="ORF">E2I00_003049</name>
</gene>
<name>A0A643BTL2_BALPH</name>
<evidence type="ECO:0008006" key="8">
    <source>
        <dbReference type="Google" id="ProtNLM"/>
    </source>
</evidence>
<feature type="domain" description="Tr-type G" evidence="4">
    <location>
        <begin position="15"/>
        <end position="100"/>
    </location>
</feature>
<dbReference type="Gene3D" id="2.40.30.10">
    <property type="entry name" value="Translation factors"/>
    <property type="match status" value="2"/>
</dbReference>
<proteinExistence type="inferred from homology"/>